<dbReference type="AlphaFoldDB" id="A0A1Y2NNY3"/>
<keyword evidence="2" id="KW-0732">Signal</keyword>
<comment type="caution">
    <text evidence="4">The sequence shown here is derived from an EMBL/GenBank/DDBJ whole genome shotgun (WGS) entry which is preliminary data.</text>
</comment>
<dbReference type="InterPro" id="IPR006311">
    <property type="entry name" value="TAT_signal"/>
</dbReference>
<proteinExistence type="predicted"/>
<feature type="signal peptide" evidence="2">
    <location>
        <begin position="1"/>
        <end position="36"/>
    </location>
</feature>
<dbReference type="Proteomes" id="UP000194318">
    <property type="component" value="Unassembled WGS sequence"/>
</dbReference>
<feature type="compositionally biased region" description="Polar residues" evidence="1">
    <location>
        <begin position="430"/>
        <end position="439"/>
    </location>
</feature>
<dbReference type="PROSITE" id="PS51318">
    <property type="entry name" value="TAT"/>
    <property type="match status" value="1"/>
</dbReference>
<name>A0A1Y2NNY3_STRFR</name>
<dbReference type="GeneID" id="91403758"/>
<evidence type="ECO:0000256" key="2">
    <source>
        <dbReference type="SAM" id="SignalP"/>
    </source>
</evidence>
<dbReference type="EMBL" id="ASYR01000013">
    <property type="protein sequence ID" value="KAF0649596.1"/>
    <property type="molecule type" value="Genomic_DNA"/>
</dbReference>
<evidence type="ECO:0000313" key="5">
    <source>
        <dbReference type="Proteomes" id="UP000194318"/>
    </source>
</evidence>
<dbReference type="RefSeq" id="WP_031130249.1">
    <property type="nucleotide sequence ID" value="NZ_ASYR01000013.1"/>
</dbReference>
<evidence type="ECO:0000256" key="1">
    <source>
        <dbReference type="SAM" id="MobiDB-lite"/>
    </source>
</evidence>
<organism evidence="4 5">
    <name type="scientific">Streptomyces fradiae ATCC 10745 = DSM 40063</name>
    <dbReference type="NCBI Taxonomy" id="1319510"/>
    <lineage>
        <taxon>Bacteria</taxon>
        <taxon>Bacillati</taxon>
        <taxon>Actinomycetota</taxon>
        <taxon>Actinomycetes</taxon>
        <taxon>Kitasatosporales</taxon>
        <taxon>Streptomycetaceae</taxon>
        <taxon>Streptomyces</taxon>
    </lineage>
</organism>
<accession>A0A1Y2NNY3</accession>
<evidence type="ECO:0008006" key="7">
    <source>
        <dbReference type="Google" id="ProtNLM"/>
    </source>
</evidence>
<evidence type="ECO:0000313" key="3">
    <source>
        <dbReference type="EMBL" id="KAF0649596.1"/>
    </source>
</evidence>
<reference evidence="4 5" key="2">
    <citation type="submission" date="2016-09" db="EMBL/GenBank/DDBJ databases">
        <title>Streptomyces fradiae DSM40063, a candidate organism with high potential of specific P450 cytochromes.</title>
        <authorList>
            <person name="Grumaz C."/>
            <person name="Vainshtein Y."/>
            <person name="Kirstahler P."/>
            <person name="Sohn K."/>
        </authorList>
    </citation>
    <scope>NUCLEOTIDE SEQUENCE [LARGE SCALE GENOMIC DNA]</scope>
    <source>
        <strain evidence="4 5">DSM 40063</strain>
    </source>
</reference>
<protein>
    <recommendedName>
        <fullName evidence="7">Serine protease</fullName>
    </recommendedName>
</protein>
<feature type="chain" id="PRO_5010992814" description="Serine protease" evidence="2">
    <location>
        <begin position="37"/>
        <end position="542"/>
    </location>
</feature>
<sequence>MTTSSAPRPRRSVLRALALAALLGGLTPVGPASALAAEPETFTLTIRHLDRTGRPATEYGTQVLGLAGEGADEAVHPYDASGTTTVRLPRGRYMLNSALTDRRGGISTDWIVQPRLDLDRDTVVTVDARTTAPVDVRPPDPAAVFRRSGMFVEVSHGGVSREVNIVNATPSLRVAHLGPDAEPGSVRQWFDAYWSNDTAQYALGQTFTGSRALTGLTRHYAQKDLATLRLRAGARPGTTGTARYDLQPKGDTTVSAYGQLTAPGTTTFHVTPDRGTWNMTYTAPTAPEGTPNRYVADITARAGAMTTHTFDNPVFGPSINGRPGAERDGDKLLMDVPMLADGDGHAPSSPSYDTAFTTLTRDGVRIGTHSGTPGQAEFTVPPSRAAYRLTSTVSRRGATGATTRATASWTFTSEASTARTAGKTRGHTPLKTTGTSTPGRSPLPLSTVRFSPPLDATGTATADTPVRVPVTVEGAAANGRVRSLKVSVSTDGGASWTRLPVEDGAVTIHNPRAGTGVSLRAELTDTAGNTLEQTLVDAYRTE</sequence>
<dbReference type="Proteomes" id="UP000731519">
    <property type="component" value="Unassembled WGS sequence"/>
</dbReference>
<evidence type="ECO:0000313" key="4">
    <source>
        <dbReference type="EMBL" id="OSY49176.1"/>
    </source>
</evidence>
<dbReference type="EMBL" id="MIFZ01000334">
    <property type="protein sequence ID" value="OSY49176.1"/>
    <property type="molecule type" value="Genomic_DNA"/>
</dbReference>
<gene>
    <name evidence="4" type="ORF">BG846_05222</name>
    <name evidence="3" type="ORF">K701_12145</name>
</gene>
<reference evidence="3 6" key="1">
    <citation type="submission" date="2013-05" db="EMBL/GenBank/DDBJ databases">
        <title>Genome Sequence of Streptomyces fradiae.</title>
        <authorList>
            <person name="Kirby R."/>
        </authorList>
    </citation>
    <scope>NUCLEOTIDE SEQUENCE [LARGE SCALE GENOMIC DNA]</scope>
    <source>
        <strain evidence="3 6">ATCC 10745</strain>
    </source>
</reference>
<keyword evidence="6" id="KW-1185">Reference proteome</keyword>
<feature type="region of interest" description="Disordered" evidence="1">
    <location>
        <begin position="415"/>
        <end position="445"/>
    </location>
</feature>
<evidence type="ECO:0000313" key="6">
    <source>
        <dbReference type="Proteomes" id="UP000731519"/>
    </source>
</evidence>